<comment type="subcellular location">
    <subcellularLocation>
        <location evidence="1">Cell membrane</location>
        <topology evidence="1">Multi-pass membrane protein</topology>
    </subcellularLocation>
</comment>
<feature type="transmembrane region" description="Helical" evidence="7">
    <location>
        <begin position="161"/>
        <end position="181"/>
    </location>
</feature>
<dbReference type="Proteomes" id="UP001052655">
    <property type="component" value="Unassembled WGS sequence"/>
</dbReference>
<dbReference type="PROSITE" id="PS50893">
    <property type="entry name" value="ABC_TRANSPORTER_2"/>
    <property type="match status" value="1"/>
</dbReference>
<evidence type="ECO:0000256" key="2">
    <source>
        <dbReference type="ARBA" id="ARBA00022692"/>
    </source>
</evidence>
<keyword evidence="4" id="KW-0067">ATP-binding</keyword>
<dbReference type="InterPro" id="IPR003593">
    <property type="entry name" value="AAA+_ATPase"/>
</dbReference>
<dbReference type="InterPro" id="IPR036640">
    <property type="entry name" value="ABC1_TM_sf"/>
</dbReference>
<dbReference type="Gene3D" id="3.40.50.300">
    <property type="entry name" value="P-loop containing nucleotide triphosphate hydrolases"/>
    <property type="match status" value="1"/>
</dbReference>
<comment type="caution">
    <text evidence="9">The sequence shown here is derived from an EMBL/GenBank/DDBJ whole genome shotgun (WGS) entry which is preliminary data.</text>
</comment>
<sequence>MKSAVRDRLRLLALLRAAGPVLLASLCCQILLAGLVPPATAVALAQLLDRVQEVRAGSLAAAAVPLLFFAGVLLLGHGLEAVRDPLAYAVQARIDGRHRAGVARLAATSHTIDALERPEVQRLIRLARADPENWTERTPGAGAVAQLAEFGRAVTLLSSSVVLAAYAWWLIPLLVLPALLYQQLNRRDSMRWYRAWRGNSGAALRAGLWYDAIVSPSEGKDIRLFGLGGWALDRSEEHIHTLYDPVFAVARHQLRSQWRQLAVLLVPMTVAFLAVSLAAARGHRSLAVAMAVLSAGAAVYRAFGGEPRDVIGGIASLHAVDRLRTLLEPSAQTSASGGTDAAPGAAPVRFEDVGFAYPGTSRQVLDGLNLEIRPGELVAIVGLNGAGKSTLIKLLAGLYEPDRGRITAGGVDIAALGPVAWRRRIAVVFQDFVRYHLSAAENVALGNAAVPVDRAAVREAARDAGLTKVVKRLPDGWDTPLARTRTGGVDLSGGQWQQVVLARALYAVRTGARLLVLDEPTAHLDVRTEFEVFERLAAHRGDASVVLISHRLSTVRRADRIVLLEGGRVVESGTHERLVAAGGQYAEMFAIQADRFNRGYDDRIEEDELI</sequence>
<organism evidence="9 10">
    <name type="scientific">Streptomyces daghestanicus</name>
    <dbReference type="NCBI Taxonomy" id="66885"/>
    <lineage>
        <taxon>Bacteria</taxon>
        <taxon>Bacillati</taxon>
        <taxon>Actinomycetota</taxon>
        <taxon>Actinomycetes</taxon>
        <taxon>Kitasatosporales</taxon>
        <taxon>Streptomycetaceae</taxon>
        <taxon>Streptomyces</taxon>
    </lineage>
</organism>
<dbReference type="EMBL" id="BNDX01000013">
    <property type="protein sequence ID" value="GHI33337.1"/>
    <property type="molecule type" value="Genomic_DNA"/>
</dbReference>
<proteinExistence type="predicted"/>
<dbReference type="InterPro" id="IPR039421">
    <property type="entry name" value="Type_1_exporter"/>
</dbReference>
<dbReference type="SUPFAM" id="SSF90123">
    <property type="entry name" value="ABC transporter transmembrane region"/>
    <property type="match status" value="1"/>
</dbReference>
<dbReference type="Pfam" id="PF00005">
    <property type="entry name" value="ABC_tran"/>
    <property type="match status" value="1"/>
</dbReference>
<evidence type="ECO:0000256" key="3">
    <source>
        <dbReference type="ARBA" id="ARBA00022741"/>
    </source>
</evidence>
<reference evidence="9" key="1">
    <citation type="submission" date="2024-05" db="EMBL/GenBank/DDBJ databases">
        <title>Whole genome shotgun sequence of Streptomyces daghestanicus NBRC 12762.</title>
        <authorList>
            <person name="Komaki H."/>
            <person name="Tamura T."/>
        </authorList>
    </citation>
    <scope>NUCLEOTIDE SEQUENCE</scope>
    <source>
        <strain evidence="9">NBRC 12762</strain>
    </source>
</reference>
<dbReference type="PANTHER" id="PTHR24221:SF646">
    <property type="entry name" value="HAEMOLYSIN SECRETION ATP-BINDING PROTEIN"/>
    <property type="match status" value="1"/>
</dbReference>
<evidence type="ECO:0000256" key="4">
    <source>
        <dbReference type="ARBA" id="ARBA00022840"/>
    </source>
</evidence>
<accession>A0ABQ3Q7S4</accession>
<keyword evidence="5 7" id="KW-1133">Transmembrane helix</keyword>
<evidence type="ECO:0000256" key="7">
    <source>
        <dbReference type="SAM" id="Phobius"/>
    </source>
</evidence>
<evidence type="ECO:0000259" key="8">
    <source>
        <dbReference type="PROSITE" id="PS50893"/>
    </source>
</evidence>
<dbReference type="InterPro" id="IPR003439">
    <property type="entry name" value="ABC_transporter-like_ATP-bd"/>
</dbReference>
<dbReference type="InterPro" id="IPR027417">
    <property type="entry name" value="P-loop_NTPase"/>
</dbReference>
<evidence type="ECO:0000256" key="6">
    <source>
        <dbReference type="ARBA" id="ARBA00023136"/>
    </source>
</evidence>
<feature type="transmembrane region" description="Helical" evidence="7">
    <location>
        <begin position="20"/>
        <end position="44"/>
    </location>
</feature>
<dbReference type="Gene3D" id="1.20.1560.10">
    <property type="entry name" value="ABC transporter type 1, transmembrane domain"/>
    <property type="match status" value="1"/>
</dbReference>
<keyword evidence="2 7" id="KW-0812">Transmembrane</keyword>
<feature type="domain" description="ABC transporter" evidence="8">
    <location>
        <begin position="348"/>
        <end position="591"/>
    </location>
</feature>
<keyword evidence="3" id="KW-0547">Nucleotide-binding</keyword>
<protein>
    <submittedName>
        <fullName evidence="9">Multidrug ABC transporter permease</fullName>
    </submittedName>
</protein>
<keyword evidence="10" id="KW-1185">Reference proteome</keyword>
<dbReference type="SMART" id="SM00382">
    <property type="entry name" value="AAA"/>
    <property type="match status" value="1"/>
</dbReference>
<evidence type="ECO:0000256" key="5">
    <source>
        <dbReference type="ARBA" id="ARBA00022989"/>
    </source>
</evidence>
<dbReference type="SUPFAM" id="SSF52540">
    <property type="entry name" value="P-loop containing nucleoside triphosphate hydrolases"/>
    <property type="match status" value="1"/>
</dbReference>
<dbReference type="RefSeq" id="WP_190078617.1">
    <property type="nucleotide sequence ID" value="NZ_BMTC01000049.1"/>
</dbReference>
<feature type="transmembrane region" description="Helical" evidence="7">
    <location>
        <begin position="56"/>
        <end position="76"/>
    </location>
</feature>
<gene>
    <name evidence="9" type="ORF">Sdagh_50670</name>
</gene>
<name>A0ABQ3Q7S4_9ACTN</name>
<evidence type="ECO:0000313" key="10">
    <source>
        <dbReference type="Proteomes" id="UP001052655"/>
    </source>
</evidence>
<evidence type="ECO:0000256" key="1">
    <source>
        <dbReference type="ARBA" id="ARBA00004651"/>
    </source>
</evidence>
<dbReference type="PANTHER" id="PTHR24221">
    <property type="entry name" value="ATP-BINDING CASSETTE SUB-FAMILY B"/>
    <property type="match status" value="1"/>
</dbReference>
<evidence type="ECO:0000313" key="9">
    <source>
        <dbReference type="EMBL" id="GHI33337.1"/>
    </source>
</evidence>
<feature type="transmembrane region" description="Helical" evidence="7">
    <location>
        <begin position="261"/>
        <end position="280"/>
    </location>
</feature>
<keyword evidence="6 7" id="KW-0472">Membrane</keyword>
<dbReference type="CDD" id="cd03228">
    <property type="entry name" value="ABCC_MRP_Like"/>
    <property type="match status" value="1"/>
</dbReference>